<feature type="transmembrane region" description="Helical" evidence="6">
    <location>
        <begin position="466"/>
        <end position="486"/>
    </location>
</feature>
<name>A0A0F6CK46_MYCGL</name>
<accession>A0A0F6CK46</accession>
<evidence type="ECO:0000256" key="6">
    <source>
        <dbReference type="SAM" id="Phobius"/>
    </source>
</evidence>
<dbReference type="Pfam" id="PF01554">
    <property type="entry name" value="MatE"/>
    <property type="match status" value="1"/>
</dbReference>
<keyword evidence="2" id="KW-1003">Cell membrane</keyword>
<feature type="transmembrane region" description="Helical" evidence="6">
    <location>
        <begin position="426"/>
        <end position="454"/>
    </location>
</feature>
<feature type="transmembrane region" description="Helical" evidence="6">
    <location>
        <begin position="233"/>
        <end position="255"/>
    </location>
</feature>
<feature type="transmembrane region" description="Helical" evidence="6">
    <location>
        <begin position="325"/>
        <end position="344"/>
    </location>
</feature>
<evidence type="ECO:0000256" key="3">
    <source>
        <dbReference type="ARBA" id="ARBA00022692"/>
    </source>
</evidence>
<evidence type="ECO:0000256" key="4">
    <source>
        <dbReference type="ARBA" id="ARBA00022989"/>
    </source>
</evidence>
<feature type="transmembrane region" description="Helical" evidence="6">
    <location>
        <begin position="194"/>
        <end position="213"/>
    </location>
</feature>
<evidence type="ECO:0000313" key="8">
    <source>
        <dbReference type="Proteomes" id="UP000018735"/>
    </source>
</evidence>
<dbReference type="GO" id="GO:0005886">
    <property type="term" value="C:plasma membrane"/>
    <property type="evidence" value="ECO:0007669"/>
    <property type="project" value="UniProtKB-SubCell"/>
</dbReference>
<dbReference type="EMBL" id="CP006916">
    <property type="protein sequence ID" value="AHB99468.1"/>
    <property type="molecule type" value="Genomic_DNA"/>
</dbReference>
<evidence type="ECO:0000256" key="5">
    <source>
        <dbReference type="ARBA" id="ARBA00023136"/>
    </source>
</evidence>
<sequence>MNTGYSKIDKQEKANKLFGKTAIAKAIWIVCLPGLLAAFFAGLYSFFDQILIQKLVPEVWKLNDVYNGLHFSNINVYQRVFDQIFVNDAIVRVPNIYFFDNGYYQASVSQPVPIGYFNSDFIKIFGEQVRSQPIITLDKNVLAQSINNYQILDNIVLLFKNVYNSQIGAVGDNTSQLSNVSIIARQAVNSFQNILLIGNAAIYLVPIGAGVYYTKSISYKYEKTGRDIWVMSFWTTLILCLIASLICFIIVGAGVQRSLIGTANLSPRVISLLDHNNANEIVSRINNVDLDSLNGVNFVNYPKVILTYDDAMADISALWADQYSWIYASGFFFIGLFSLLSFMIRSEGRNIFVTVASIIANVTNVLLDFIFIKYFSLGLIGGATASVISWVVNLILYVGFVMYFNKKQATWLSFHDLFKVKFNIKIIIPIMILGLSSFIRIVGLTVMFLVYNLLLIRVSGQDFQNYHAGSTPLLILFFVALFGISDGGRPLIGYNYTNRHYKRVHSAFWWSLFVTFTYAIISYIVVFFVAKTVLVNLFNFKDPSTTPMVQPIDNADMATSYIRITMLRIVMFSITICGMMLFQGTNDVIRSYISSAIEGSFISYLVFGTVYGLSTVLPKTDNLNIWVYVSGYAISPFITSVVVLILSILFLRRNLNVKNETIERKMNRLDLMQYNFFINEAKKYNLLTPQQQHELVKLKKEKQELNTNQN</sequence>
<dbReference type="GO" id="GO:0042910">
    <property type="term" value="F:xenobiotic transmembrane transporter activity"/>
    <property type="evidence" value="ECO:0007669"/>
    <property type="project" value="InterPro"/>
</dbReference>
<feature type="transmembrane region" description="Helical" evidence="6">
    <location>
        <begin position="26"/>
        <end position="47"/>
    </location>
</feature>
<feature type="transmembrane region" description="Helical" evidence="6">
    <location>
        <begin position="561"/>
        <end position="582"/>
    </location>
</feature>
<dbReference type="Proteomes" id="UP000018735">
    <property type="component" value="Chromosome"/>
</dbReference>
<dbReference type="eggNOG" id="COG0534">
    <property type="taxonomic scope" value="Bacteria"/>
</dbReference>
<dbReference type="KEGG" id="mgz:GCW_00855"/>
<dbReference type="AlphaFoldDB" id="A0A0F6CK46"/>
<keyword evidence="5 6" id="KW-0472">Membrane</keyword>
<gene>
    <name evidence="7" type="ORF">GCW_00855</name>
</gene>
<feature type="transmembrane region" description="Helical" evidence="6">
    <location>
        <begin position="594"/>
        <end position="613"/>
    </location>
</feature>
<evidence type="ECO:0000256" key="1">
    <source>
        <dbReference type="ARBA" id="ARBA00004651"/>
    </source>
</evidence>
<dbReference type="InterPro" id="IPR002528">
    <property type="entry name" value="MATE_fam"/>
</dbReference>
<feature type="transmembrane region" description="Helical" evidence="6">
    <location>
        <begin position="351"/>
        <end position="375"/>
    </location>
</feature>
<dbReference type="InterPro" id="IPR051327">
    <property type="entry name" value="MATE_MepA_subfamily"/>
</dbReference>
<protein>
    <submittedName>
        <fullName evidence="7">Multidrug and toxic compound extrusion family protein</fullName>
    </submittedName>
</protein>
<proteinExistence type="predicted"/>
<evidence type="ECO:0000313" key="7">
    <source>
        <dbReference type="EMBL" id="AHB99468.1"/>
    </source>
</evidence>
<dbReference type="PANTHER" id="PTHR43823">
    <property type="entry name" value="SPORULATION PROTEIN YKVU"/>
    <property type="match status" value="1"/>
</dbReference>
<organism evidence="7 8">
    <name type="scientific">Mycoplasmoides gallisepticum S6</name>
    <dbReference type="NCBI Taxonomy" id="1006581"/>
    <lineage>
        <taxon>Bacteria</taxon>
        <taxon>Bacillati</taxon>
        <taxon>Mycoplasmatota</taxon>
        <taxon>Mycoplasmoidales</taxon>
        <taxon>Mycoplasmoidaceae</taxon>
        <taxon>Mycoplasmoides</taxon>
    </lineage>
</organism>
<keyword evidence="3 6" id="KW-0812">Transmembrane</keyword>
<feature type="transmembrane region" description="Helical" evidence="6">
    <location>
        <begin position="507"/>
        <end position="530"/>
    </location>
</feature>
<feature type="transmembrane region" description="Helical" evidence="6">
    <location>
        <begin position="387"/>
        <end position="405"/>
    </location>
</feature>
<comment type="subcellular location">
    <subcellularLocation>
        <location evidence="1">Cell membrane</location>
        <topology evidence="1">Multi-pass membrane protein</topology>
    </subcellularLocation>
</comment>
<dbReference type="RefSeq" id="WP_011883891.1">
    <property type="nucleotide sequence ID" value="NC_023030.2"/>
</dbReference>
<feature type="transmembrane region" description="Helical" evidence="6">
    <location>
        <begin position="625"/>
        <end position="651"/>
    </location>
</feature>
<evidence type="ECO:0000256" key="2">
    <source>
        <dbReference type="ARBA" id="ARBA00022475"/>
    </source>
</evidence>
<reference evidence="7 8" key="1">
    <citation type="journal article" date="2011" name="PLoS ONE">
        <title>Core proteome of the minimal cell: comparative proteomics of three mollicute species.</title>
        <authorList>
            <person name="Fisunov G.Y."/>
            <person name="Alexeev D.G."/>
            <person name="Bazaleev N.A."/>
            <person name="Ladygina V.G."/>
            <person name="Galyamina M.A."/>
            <person name="Kondratov I.G."/>
            <person name="Zhukova N.A."/>
            <person name="Serebryakova M.V."/>
            <person name="Demina I.A."/>
            <person name="Govorun V.M."/>
        </authorList>
    </citation>
    <scope>NUCLEOTIDE SEQUENCE [LARGE SCALE GENOMIC DNA]</scope>
    <source>
        <strain evidence="7 8">S6</strain>
    </source>
</reference>
<dbReference type="GO" id="GO:0015297">
    <property type="term" value="F:antiporter activity"/>
    <property type="evidence" value="ECO:0007669"/>
    <property type="project" value="InterPro"/>
</dbReference>
<dbReference type="HOGENOM" id="CLU_030945_0_0_14"/>
<keyword evidence="4 6" id="KW-1133">Transmembrane helix</keyword>
<dbReference type="PANTHER" id="PTHR43823:SF3">
    <property type="entry name" value="MULTIDRUG EXPORT PROTEIN MEPA"/>
    <property type="match status" value="1"/>
</dbReference>